<dbReference type="STRING" id="94643.A0A2A9MB44"/>
<gene>
    <name evidence="4" type="ORF">BESB_012240</name>
</gene>
<dbReference type="Proteomes" id="UP000224006">
    <property type="component" value="Chromosome IX"/>
</dbReference>
<evidence type="ECO:0000256" key="2">
    <source>
        <dbReference type="ARBA" id="ARBA00023043"/>
    </source>
</evidence>
<dbReference type="GO" id="GO:0000976">
    <property type="term" value="F:transcription cis-regulatory region binding"/>
    <property type="evidence" value="ECO:0007669"/>
    <property type="project" value="TreeGrafter"/>
</dbReference>
<dbReference type="InterPro" id="IPR036770">
    <property type="entry name" value="Ankyrin_rpt-contain_sf"/>
</dbReference>
<dbReference type="SMART" id="SM00248">
    <property type="entry name" value="ANK"/>
    <property type="match status" value="2"/>
</dbReference>
<evidence type="ECO:0000256" key="1">
    <source>
        <dbReference type="ARBA" id="ARBA00022737"/>
    </source>
</evidence>
<dbReference type="GeneID" id="40306286"/>
<reference evidence="4 5" key="1">
    <citation type="submission" date="2017-09" db="EMBL/GenBank/DDBJ databases">
        <title>Genome sequencing of Besnoitia besnoiti strain Bb-Ger1.</title>
        <authorList>
            <person name="Schares G."/>
            <person name="Venepally P."/>
            <person name="Lorenzi H.A."/>
        </authorList>
    </citation>
    <scope>NUCLEOTIDE SEQUENCE [LARGE SCALE GENOMIC DNA]</scope>
    <source>
        <strain evidence="4 5">Bb-Ger1</strain>
    </source>
</reference>
<protein>
    <submittedName>
        <fullName evidence="4">Ankyrin repeat-containing protein</fullName>
    </submittedName>
</protein>
<keyword evidence="5" id="KW-1185">Reference proteome</keyword>
<dbReference type="GO" id="GO:0045944">
    <property type="term" value="P:positive regulation of transcription by RNA polymerase II"/>
    <property type="evidence" value="ECO:0007669"/>
    <property type="project" value="TreeGrafter"/>
</dbReference>
<dbReference type="GO" id="GO:0005634">
    <property type="term" value="C:nucleus"/>
    <property type="evidence" value="ECO:0007669"/>
    <property type="project" value="TreeGrafter"/>
</dbReference>
<organism evidence="4 5">
    <name type="scientific">Besnoitia besnoiti</name>
    <name type="common">Apicomplexan protozoan</name>
    <dbReference type="NCBI Taxonomy" id="94643"/>
    <lineage>
        <taxon>Eukaryota</taxon>
        <taxon>Sar</taxon>
        <taxon>Alveolata</taxon>
        <taxon>Apicomplexa</taxon>
        <taxon>Conoidasida</taxon>
        <taxon>Coccidia</taxon>
        <taxon>Eucoccidiorida</taxon>
        <taxon>Eimeriorina</taxon>
        <taxon>Sarcocystidae</taxon>
        <taxon>Besnoitia</taxon>
    </lineage>
</organism>
<evidence type="ECO:0000313" key="4">
    <source>
        <dbReference type="EMBL" id="PFH32612.1"/>
    </source>
</evidence>
<evidence type="ECO:0000256" key="3">
    <source>
        <dbReference type="PROSITE-ProRule" id="PRU00023"/>
    </source>
</evidence>
<sequence>MANPADCDPCMEQPGPVQTSFDAVKPAFSASCGGGCNLLDFVAGLHDGEGDGGDTAVVSGPPHSHLAYACEGFNQTDFHDPWVEALFSESPSKAISTLISTNPESLTSPAVADRLMRNCIQTQHSDAESAAICDTLIRHYYQLESPRGDSDAKNPLNSSAAWQALRCSCLQGKKNTFEALCALGIDVQAADAAAQKQQKGSLVHAAAVGGSPSIIQKLLDEYHLSPQGVKGSSNHNEPVHLAAAHGRTHAVLLLVHRGVSIDARDRHGRTPLFHAAVNGHLPTTKALAESGALIQVKDYDGISLIEEVTRRKRIRDGQERQALAEYLQQKVQEDERTTSARVMQYPFSRQCDYL</sequence>
<dbReference type="Gene3D" id="1.25.40.20">
    <property type="entry name" value="Ankyrin repeat-containing domain"/>
    <property type="match status" value="1"/>
</dbReference>
<dbReference type="InterPro" id="IPR002110">
    <property type="entry name" value="Ankyrin_rpt"/>
</dbReference>
<feature type="repeat" description="ANK" evidence="3">
    <location>
        <begin position="234"/>
        <end position="266"/>
    </location>
</feature>
<dbReference type="InterPro" id="IPR050663">
    <property type="entry name" value="Ankyrin-SOCS_Box"/>
</dbReference>
<dbReference type="VEuPathDB" id="ToxoDB:BESB_012240"/>
<proteinExistence type="predicted"/>
<keyword evidence="2 3" id="KW-0040">ANK repeat</keyword>
<dbReference type="RefSeq" id="XP_029216621.1">
    <property type="nucleotide sequence ID" value="XM_029359954.1"/>
</dbReference>
<dbReference type="AlphaFoldDB" id="A0A2A9MB44"/>
<evidence type="ECO:0000313" key="5">
    <source>
        <dbReference type="Proteomes" id="UP000224006"/>
    </source>
</evidence>
<name>A0A2A9MB44_BESBE</name>
<feature type="repeat" description="ANK" evidence="3">
    <location>
        <begin position="267"/>
        <end position="299"/>
    </location>
</feature>
<dbReference type="PROSITE" id="PS50088">
    <property type="entry name" value="ANK_REPEAT"/>
    <property type="match status" value="2"/>
</dbReference>
<dbReference type="OrthoDB" id="331597at2759"/>
<dbReference type="EMBL" id="NWUJ01000010">
    <property type="protein sequence ID" value="PFH32612.1"/>
    <property type="molecule type" value="Genomic_DNA"/>
</dbReference>
<comment type="caution">
    <text evidence="4">The sequence shown here is derived from an EMBL/GenBank/DDBJ whole genome shotgun (WGS) entry which is preliminary data.</text>
</comment>
<dbReference type="PROSITE" id="PS50297">
    <property type="entry name" value="ANK_REP_REGION"/>
    <property type="match status" value="2"/>
</dbReference>
<accession>A0A2A9MB44</accession>
<dbReference type="KEGG" id="bbes:BESB_012240"/>
<dbReference type="Pfam" id="PF12796">
    <property type="entry name" value="Ank_2"/>
    <property type="match status" value="1"/>
</dbReference>
<dbReference type="SUPFAM" id="SSF48403">
    <property type="entry name" value="Ankyrin repeat"/>
    <property type="match status" value="1"/>
</dbReference>
<dbReference type="PANTHER" id="PTHR24193">
    <property type="entry name" value="ANKYRIN REPEAT PROTEIN"/>
    <property type="match status" value="1"/>
</dbReference>
<keyword evidence="1" id="KW-0677">Repeat</keyword>
<dbReference type="PANTHER" id="PTHR24193:SF121">
    <property type="entry name" value="ADA2A-CONTAINING COMPLEX COMPONENT 3, ISOFORM D"/>
    <property type="match status" value="1"/>
</dbReference>